<dbReference type="InterPro" id="IPR029063">
    <property type="entry name" value="SAM-dependent_MTases_sf"/>
</dbReference>
<dbReference type="AlphaFoldDB" id="A0A560JSF4"/>
<keyword evidence="4" id="KW-1185">Reference proteome</keyword>
<reference evidence="3 4" key="1">
    <citation type="submission" date="2019-06" db="EMBL/GenBank/DDBJ databases">
        <title>Genomic Encyclopedia of Type Strains, Phase IV (KMG-V): Genome sequencing to study the core and pangenomes of soil and plant-associated prokaryotes.</title>
        <authorList>
            <person name="Whitman W."/>
        </authorList>
    </citation>
    <scope>NUCLEOTIDE SEQUENCE [LARGE SCALE GENOMIC DNA]</scope>
    <source>
        <strain evidence="3 4">BR 10556</strain>
    </source>
</reference>
<proteinExistence type="predicted"/>
<name>A0A560JSF4_9BRAD</name>
<protein>
    <submittedName>
        <fullName evidence="3">Cephalosporin hydroxylase</fullName>
    </submittedName>
</protein>
<keyword evidence="2" id="KW-0808">Transferase</keyword>
<dbReference type="SUPFAM" id="SSF53335">
    <property type="entry name" value="S-adenosyl-L-methionine-dependent methyltransferases"/>
    <property type="match status" value="1"/>
</dbReference>
<dbReference type="GO" id="GO:0008610">
    <property type="term" value="P:lipid biosynthetic process"/>
    <property type="evidence" value="ECO:0007669"/>
    <property type="project" value="InterPro"/>
</dbReference>
<sequence length="254" mass="28635">MAEDSPRAHRDFQTEVAQEIEEMGRDVDVQSLSRQWMVETLKHKYTYHFSWMGRPIIQFPQDILAVQEIIWSVKPDLIIETGIAHGGSLIFSSSMLELNAMSGGPQDAQVVGIDIDIRAHNRAAIEAHPMARRIVMIEGSSVAAEVISEVKLKAAGKRSVLVLLDSNHTHDHVLAELDAYAPLTTVDSYCIVFDTAIEDMPADAFRDRPWGKGNNAKTATWEFLRRHPEFEVDKSIQHRLLITVGPDGYLKRMY</sequence>
<dbReference type="Gene3D" id="3.40.50.150">
    <property type="entry name" value="Vaccinia Virus protein VP39"/>
    <property type="match status" value="1"/>
</dbReference>
<dbReference type="PANTHER" id="PTHR40048:SF1">
    <property type="entry name" value="RHAMNOSYL O-METHYLTRANSFERASE"/>
    <property type="match status" value="1"/>
</dbReference>
<dbReference type="OrthoDB" id="189417at2"/>
<dbReference type="GO" id="GO:0032259">
    <property type="term" value="P:methylation"/>
    <property type="evidence" value="ECO:0007669"/>
    <property type="project" value="UniProtKB-KW"/>
</dbReference>
<dbReference type="RefSeq" id="WP_080136540.1">
    <property type="nucleotide sequence ID" value="NZ_LWIG01000012.1"/>
</dbReference>
<accession>A0A560JSF4</accession>
<dbReference type="GO" id="GO:0008168">
    <property type="term" value="F:methyltransferase activity"/>
    <property type="evidence" value="ECO:0007669"/>
    <property type="project" value="UniProtKB-KW"/>
</dbReference>
<dbReference type="EMBL" id="VITW01000006">
    <property type="protein sequence ID" value="TWB72454.1"/>
    <property type="molecule type" value="Genomic_DNA"/>
</dbReference>
<dbReference type="Proteomes" id="UP000315914">
    <property type="component" value="Unassembled WGS sequence"/>
</dbReference>
<evidence type="ECO:0000313" key="4">
    <source>
        <dbReference type="Proteomes" id="UP000315914"/>
    </source>
</evidence>
<comment type="caution">
    <text evidence="3">The sequence shown here is derived from an EMBL/GenBank/DDBJ whole genome shotgun (WGS) entry which is preliminary data.</text>
</comment>
<evidence type="ECO:0000256" key="1">
    <source>
        <dbReference type="ARBA" id="ARBA00022603"/>
    </source>
</evidence>
<keyword evidence="1" id="KW-0489">Methyltransferase</keyword>
<dbReference type="Pfam" id="PF04989">
    <property type="entry name" value="RMNT_CmcI"/>
    <property type="match status" value="1"/>
</dbReference>
<dbReference type="STRING" id="1399419.A5906_33455"/>
<gene>
    <name evidence="3" type="ORF">FBZ95_106169</name>
</gene>
<dbReference type="GO" id="GO:0005886">
    <property type="term" value="C:plasma membrane"/>
    <property type="evidence" value="ECO:0007669"/>
    <property type="project" value="TreeGrafter"/>
</dbReference>
<evidence type="ECO:0000313" key="3">
    <source>
        <dbReference type="EMBL" id="TWB72454.1"/>
    </source>
</evidence>
<evidence type="ECO:0000256" key="2">
    <source>
        <dbReference type="ARBA" id="ARBA00022679"/>
    </source>
</evidence>
<dbReference type="PANTHER" id="PTHR40048">
    <property type="entry name" value="RHAMNOSYL O-METHYLTRANSFERASE"/>
    <property type="match status" value="1"/>
</dbReference>
<dbReference type="GO" id="GO:0071770">
    <property type="term" value="P:DIM/DIP cell wall layer assembly"/>
    <property type="evidence" value="ECO:0007669"/>
    <property type="project" value="TreeGrafter"/>
</dbReference>
<organism evidence="3 4">
    <name type="scientific">Bradyrhizobium sacchari</name>
    <dbReference type="NCBI Taxonomy" id="1399419"/>
    <lineage>
        <taxon>Bacteria</taxon>
        <taxon>Pseudomonadati</taxon>
        <taxon>Pseudomonadota</taxon>
        <taxon>Alphaproteobacteria</taxon>
        <taxon>Hyphomicrobiales</taxon>
        <taxon>Nitrobacteraceae</taxon>
        <taxon>Bradyrhizobium</taxon>
    </lineage>
</organism>
<dbReference type="InterPro" id="IPR007072">
    <property type="entry name" value="RNMT_CmcI"/>
</dbReference>